<evidence type="ECO:0000313" key="4">
    <source>
        <dbReference type="Proteomes" id="UP001203945"/>
    </source>
</evidence>
<gene>
    <name evidence="3" type="ORF">MLD63_17765</name>
</gene>
<evidence type="ECO:0000256" key="1">
    <source>
        <dbReference type="PROSITE-ProRule" id="PRU00169"/>
    </source>
</evidence>
<dbReference type="Gene3D" id="3.40.50.2300">
    <property type="match status" value="1"/>
</dbReference>
<name>A0ABT1MXM5_9RHOB</name>
<dbReference type="InterPro" id="IPR011006">
    <property type="entry name" value="CheY-like_superfamily"/>
</dbReference>
<organism evidence="3 4">
    <name type="scientific">Paracoccus albicereus</name>
    <dbReference type="NCBI Taxonomy" id="2922394"/>
    <lineage>
        <taxon>Bacteria</taxon>
        <taxon>Pseudomonadati</taxon>
        <taxon>Pseudomonadota</taxon>
        <taxon>Alphaproteobacteria</taxon>
        <taxon>Rhodobacterales</taxon>
        <taxon>Paracoccaceae</taxon>
        <taxon>Paracoccus</taxon>
    </lineage>
</organism>
<keyword evidence="4" id="KW-1185">Reference proteome</keyword>
<dbReference type="Proteomes" id="UP001203945">
    <property type="component" value="Unassembled WGS sequence"/>
</dbReference>
<dbReference type="SUPFAM" id="SSF52172">
    <property type="entry name" value="CheY-like"/>
    <property type="match status" value="1"/>
</dbReference>
<reference evidence="3 4" key="1">
    <citation type="submission" date="2022-03" db="EMBL/GenBank/DDBJ databases">
        <authorList>
            <person name="He Y."/>
        </authorList>
    </citation>
    <scope>NUCLEOTIDE SEQUENCE [LARGE SCALE GENOMIC DNA]</scope>
    <source>
        <strain evidence="3 4">TK19116</strain>
    </source>
</reference>
<evidence type="ECO:0000259" key="2">
    <source>
        <dbReference type="PROSITE" id="PS50110"/>
    </source>
</evidence>
<evidence type="ECO:0000313" key="3">
    <source>
        <dbReference type="EMBL" id="MCQ0972261.1"/>
    </source>
</evidence>
<protein>
    <recommendedName>
        <fullName evidence="2">Response regulatory domain-containing protein</fullName>
    </recommendedName>
</protein>
<proteinExistence type="predicted"/>
<dbReference type="PROSITE" id="PS50110">
    <property type="entry name" value="RESPONSE_REGULATORY"/>
    <property type="match status" value="1"/>
</dbReference>
<feature type="domain" description="Response regulatory" evidence="2">
    <location>
        <begin position="1"/>
        <end position="101"/>
    </location>
</feature>
<keyword evidence="1" id="KW-0597">Phosphoprotein</keyword>
<comment type="caution">
    <text evidence="3">The sequence shown here is derived from an EMBL/GenBank/DDBJ whole genome shotgun (WGS) entry which is preliminary data.</text>
</comment>
<accession>A0ABT1MXM5</accession>
<feature type="modified residue" description="4-aspartylphosphate" evidence="1">
    <location>
        <position position="42"/>
    </location>
</feature>
<sequence>MAENLCEALVAQGAEVVGPVPTAAEALALLTQGPAPHLVLLDVDLQDERVYIVVDRIRLDRIPCIFVTGYDPEAIPAEYADVPRVDKPVEIQQILTKVSGE</sequence>
<dbReference type="EMBL" id="JAKZEU010000014">
    <property type="protein sequence ID" value="MCQ0972261.1"/>
    <property type="molecule type" value="Genomic_DNA"/>
</dbReference>
<dbReference type="InterPro" id="IPR001789">
    <property type="entry name" value="Sig_transdc_resp-reg_receiver"/>
</dbReference>